<dbReference type="OrthoDB" id="1512953at2759"/>
<keyword evidence="1" id="KW-0479">Metal-binding</keyword>
<dbReference type="EMBL" id="BJWL01000016">
    <property type="protein sequence ID" value="GFZ03668.1"/>
    <property type="molecule type" value="Genomic_DNA"/>
</dbReference>
<evidence type="ECO:0000256" key="1">
    <source>
        <dbReference type="PROSITE-ProRule" id="PRU00042"/>
    </source>
</evidence>
<dbReference type="GO" id="GO:0003700">
    <property type="term" value="F:DNA-binding transcription factor activity"/>
    <property type="evidence" value="ECO:0007669"/>
    <property type="project" value="TreeGrafter"/>
</dbReference>
<dbReference type="GO" id="GO:0008270">
    <property type="term" value="F:zinc ion binding"/>
    <property type="evidence" value="ECO:0007669"/>
    <property type="project" value="UniProtKB-KW"/>
</dbReference>
<protein>
    <recommendedName>
        <fullName evidence="3">C2H2-type domain-containing protein</fullName>
    </recommendedName>
</protein>
<dbReference type="Proteomes" id="UP000585474">
    <property type="component" value="Unassembled WGS sequence"/>
</dbReference>
<organism evidence="4 5">
    <name type="scientific">Actinidia rufa</name>
    <dbReference type="NCBI Taxonomy" id="165716"/>
    <lineage>
        <taxon>Eukaryota</taxon>
        <taxon>Viridiplantae</taxon>
        <taxon>Streptophyta</taxon>
        <taxon>Embryophyta</taxon>
        <taxon>Tracheophyta</taxon>
        <taxon>Spermatophyta</taxon>
        <taxon>Magnoliopsida</taxon>
        <taxon>eudicotyledons</taxon>
        <taxon>Gunneridae</taxon>
        <taxon>Pentapetalae</taxon>
        <taxon>asterids</taxon>
        <taxon>Ericales</taxon>
        <taxon>Actinidiaceae</taxon>
        <taxon>Actinidia</taxon>
    </lineage>
</organism>
<dbReference type="InterPro" id="IPR044299">
    <property type="entry name" value="GIS3/ZFP5/ZFP6"/>
</dbReference>
<evidence type="ECO:0000259" key="3">
    <source>
        <dbReference type="PROSITE" id="PS50157"/>
    </source>
</evidence>
<keyword evidence="1" id="KW-0862">Zinc</keyword>
<dbReference type="PANTHER" id="PTHR46353:SF23">
    <property type="entry name" value="C2H2 ZINC FINGER-CONTAINING PROTEIN-RELATED"/>
    <property type="match status" value="1"/>
</dbReference>
<evidence type="ECO:0000256" key="2">
    <source>
        <dbReference type="SAM" id="MobiDB-lite"/>
    </source>
</evidence>
<dbReference type="Gene3D" id="3.30.160.60">
    <property type="entry name" value="Classic Zinc Finger"/>
    <property type="match status" value="1"/>
</dbReference>
<dbReference type="GO" id="GO:0009740">
    <property type="term" value="P:gibberellic acid mediated signaling pathway"/>
    <property type="evidence" value="ECO:0007669"/>
    <property type="project" value="TreeGrafter"/>
</dbReference>
<accession>A0A7J0G0G1</accession>
<dbReference type="AlphaFoldDB" id="A0A7J0G0G1"/>
<evidence type="ECO:0000313" key="4">
    <source>
        <dbReference type="EMBL" id="GFZ03668.1"/>
    </source>
</evidence>
<reference evidence="4 5" key="1">
    <citation type="submission" date="2019-07" db="EMBL/GenBank/DDBJ databases">
        <title>De Novo Assembly of kiwifruit Actinidia rufa.</title>
        <authorList>
            <person name="Sugita-Konishi S."/>
            <person name="Sato K."/>
            <person name="Mori E."/>
            <person name="Abe Y."/>
            <person name="Kisaki G."/>
            <person name="Hamano K."/>
            <person name="Suezawa K."/>
            <person name="Otani M."/>
            <person name="Fukuda T."/>
            <person name="Manabe T."/>
            <person name="Gomi K."/>
            <person name="Tabuchi M."/>
            <person name="Akimitsu K."/>
            <person name="Kataoka I."/>
        </authorList>
    </citation>
    <scope>NUCLEOTIDE SEQUENCE [LARGE SCALE GENOMIC DNA]</scope>
    <source>
        <strain evidence="5">cv. Fuchu</strain>
    </source>
</reference>
<gene>
    <name evidence="4" type="ORF">Acr_16g0002920</name>
</gene>
<sequence length="104" mass="11585">MQREGSLETTAASTDTGEWEYQCILCPKTFNTSQALGGHQNAHKGDPRKHKTNPLQAPPKKRTNTTRAPPHQLRRPSLGTTIISMSVRWLAELSNLRPQGLDLI</sequence>
<dbReference type="PANTHER" id="PTHR46353">
    <property type="entry name" value="ZINC FINGER PROTEIN 5"/>
    <property type="match status" value="1"/>
</dbReference>
<keyword evidence="1" id="KW-0863">Zinc-finger</keyword>
<dbReference type="GO" id="GO:0010090">
    <property type="term" value="P:trichome morphogenesis"/>
    <property type="evidence" value="ECO:0007669"/>
    <property type="project" value="InterPro"/>
</dbReference>
<dbReference type="GO" id="GO:0005634">
    <property type="term" value="C:nucleus"/>
    <property type="evidence" value="ECO:0007669"/>
    <property type="project" value="TreeGrafter"/>
</dbReference>
<feature type="region of interest" description="Disordered" evidence="2">
    <location>
        <begin position="32"/>
        <end position="79"/>
    </location>
</feature>
<evidence type="ECO:0000313" key="5">
    <source>
        <dbReference type="Proteomes" id="UP000585474"/>
    </source>
</evidence>
<dbReference type="PROSITE" id="PS00028">
    <property type="entry name" value="ZINC_FINGER_C2H2_1"/>
    <property type="match status" value="1"/>
</dbReference>
<dbReference type="GO" id="GO:0009736">
    <property type="term" value="P:cytokinin-activated signaling pathway"/>
    <property type="evidence" value="ECO:0007669"/>
    <property type="project" value="TreeGrafter"/>
</dbReference>
<dbReference type="InterPro" id="IPR036236">
    <property type="entry name" value="Znf_C2H2_sf"/>
</dbReference>
<proteinExistence type="predicted"/>
<dbReference type="PROSITE" id="PS50157">
    <property type="entry name" value="ZINC_FINGER_C2H2_2"/>
    <property type="match status" value="1"/>
</dbReference>
<dbReference type="GO" id="GO:0000976">
    <property type="term" value="F:transcription cis-regulatory region binding"/>
    <property type="evidence" value="ECO:0007669"/>
    <property type="project" value="TreeGrafter"/>
</dbReference>
<comment type="caution">
    <text evidence="4">The sequence shown here is derived from an EMBL/GenBank/DDBJ whole genome shotgun (WGS) entry which is preliminary data.</text>
</comment>
<dbReference type="InterPro" id="IPR013087">
    <property type="entry name" value="Znf_C2H2_type"/>
</dbReference>
<name>A0A7J0G0G1_9ERIC</name>
<feature type="domain" description="C2H2-type" evidence="3">
    <location>
        <begin position="21"/>
        <end position="48"/>
    </location>
</feature>
<dbReference type="SUPFAM" id="SSF57667">
    <property type="entry name" value="beta-beta-alpha zinc fingers"/>
    <property type="match status" value="1"/>
</dbReference>
<keyword evidence="5" id="KW-1185">Reference proteome</keyword>